<accession>A0A847SDM1</accession>
<keyword evidence="9" id="KW-1185">Reference proteome</keyword>
<evidence type="ECO:0000259" key="6">
    <source>
        <dbReference type="PROSITE" id="PS51986"/>
    </source>
</evidence>
<dbReference type="Gene3D" id="3.10.20.70">
    <property type="entry name" value="Glutamine synthetase, N-terminal domain"/>
    <property type="match status" value="1"/>
</dbReference>
<evidence type="ECO:0000313" key="8">
    <source>
        <dbReference type="EMBL" id="NLR76937.1"/>
    </source>
</evidence>
<proteinExistence type="inferred from homology"/>
<feature type="domain" description="GS beta-grasp" evidence="6">
    <location>
        <begin position="15"/>
        <end position="106"/>
    </location>
</feature>
<dbReference type="EMBL" id="JABAIM010000005">
    <property type="protein sequence ID" value="NLR76937.1"/>
    <property type="molecule type" value="Genomic_DNA"/>
</dbReference>
<dbReference type="PANTHER" id="PTHR43785">
    <property type="entry name" value="GAMMA-GLUTAMYLPUTRESCINE SYNTHETASE"/>
    <property type="match status" value="1"/>
</dbReference>
<dbReference type="Proteomes" id="UP000587991">
    <property type="component" value="Unassembled WGS sequence"/>
</dbReference>
<dbReference type="InterPro" id="IPR014746">
    <property type="entry name" value="Gln_synth/guanido_kin_cat_dom"/>
</dbReference>
<dbReference type="GO" id="GO:0006542">
    <property type="term" value="P:glutamine biosynthetic process"/>
    <property type="evidence" value="ECO:0007669"/>
    <property type="project" value="InterPro"/>
</dbReference>
<reference evidence="8 9" key="1">
    <citation type="submission" date="2020-04" db="EMBL/GenBank/DDBJ databases">
        <title>Draft genome of Leeia sp. IMCC25680.</title>
        <authorList>
            <person name="Song J."/>
            <person name="Cho J.-C."/>
        </authorList>
    </citation>
    <scope>NUCLEOTIDE SEQUENCE [LARGE SCALE GENOMIC DNA]</scope>
    <source>
        <strain evidence="8 9">IMCC25680</strain>
    </source>
</reference>
<dbReference type="PROSITE" id="PS51987">
    <property type="entry name" value="GS_CATALYTIC"/>
    <property type="match status" value="1"/>
</dbReference>
<dbReference type="GO" id="GO:0004356">
    <property type="term" value="F:glutamine synthetase activity"/>
    <property type="evidence" value="ECO:0007669"/>
    <property type="project" value="InterPro"/>
</dbReference>
<dbReference type="InterPro" id="IPR008147">
    <property type="entry name" value="Gln_synt_N"/>
</dbReference>
<dbReference type="AlphaFoldDB" id="A0A847SDM1"/>
<keyword evidence="3" id="KW-0067">ATP-binding</keyword>
<evidence type="ECO:0000313" key="9">
    <source>
        <dbReference type="Proteomes" id="UP000587991"/>
    </source>
</evidence>
<sequence>MTPIPHHVEELLDSHHIREVECIFPDINGVPRGKTLPAAAFAAGQELRIARAVPIQSITGDYPDYQFYGEHDPDARLQPDYATLRPVPWARVPRALAIHDCMDSDTELTPLASRSVLKSVLARYAGRGWTPIVAPELEFYVLAPNPDPNQPLQPPLDPLGRREVGQASFSFSALNAFDGFFDDLYAALPVLGIDGDTFVHEMGPGQFEINLKHGPALELADQTFLFKYALREIGARHGLLVVCMAKPIAGVAGSSMHIHQSVVDEQGRNVFSGEDGEPSAAFYGFIAGQQRYLPDLLPLFAPHVNSYRRFVKGSAAPINLAWGYDNRSVGLRIPLSGPAARRVENRLPGCDANPYLALAASLVSGWQGMAEGLQPDEPATGNVYGEAVTLPRTLDAALQRMEEQGTAERLFGAEFTRAFIASKEMELASFYNEITPWERRYLAGQA</sequence>
<dbReference type="SUPFAM" id="SSF54368">
    <property type="entry name" value="Glutamine synthetase, N-terminal domain"/>
    <property type="match status" value="1"/>
</dbReference>
<dbReference type="SMART" id="SM01230">
    <property type="entry name" value="Gln-synt_C"/>
    <property type="match status" value="1"/>
</dbReference>
<gene>
    <name evidence="8" type="ORF">HF682_17345</name>
</gene>
<dbReference type="Gene3D" id="3.30.590.10">
    <property type="entry name" value="Glutamine synthetase/guanido kinase, catalytic domain"/>
    <property type="match status" value="1"/>
</dbReference>
<keyword evidence="1" id="KW-0436">Ligase</keyword>
<evidence type="ECO:0000256" key="3">
    <source>
        <dbReference type="ARBA" id="ARBA00022840"/>
    </source>
</evidence>
<protein>
    <submittedName>
        <fullName evidence="8">Glutamine synthetase</fullName>
    </submittedName>
</protein>
<dbReference type="Pfam" id="PF00120">
    <property type="entry name" value="Gln-synt_C"/>
    <property type="match status" value="1"/>
</dbReference>
<evidence type="ECO:0000256" key="2">
    <source>
        <dbReference type="ARBA" id="ARBA00022741"/>
    </source>
</evidence>
<dbReference type="PANTHER" id="PTHR43785:SF3">
    <property type="entry name" value="GS CATALYTIC DOMAIN-CONTAINING PROTEIN"/>
    <property type="match status" value="1"/>
</dbReference>
<evidence type="ECO:0000256" key="4">
    <source>
        <dbReference type="PROSITE-ProRule" id="PRU01330"/>
    </source>
</evidence>
<feature type="domain" description="GS catalytic" evidence="7">
    <location>
        <begin position="113"/>
        <end position="446"/>
    </location>
</feature>
<dbReference type="InterPro" id="IPR008146">
    <property type="entry name" value="Gln_synth_cat_dom"/>
</dbReference>
<dbReference type="PROSITE" id="PS51986">
    <property type="entry name" value="GS_BETA_GRASP"/>
    <property type="match status" value="1"/>
</dbReference>
<dbReference type="InterPro" id="IPR036651">
    <property type="entry name" value="Gln_synt_N_sf"/>
</dbReference>
<dbReference type="GO" id="GO:0006598">
    <property type="term" value="P:polyamine catabolic process"/>
    <property type="evidence" value="ECO:0007669"/>
    <property type="project" value="TreeGrafter"/>
</dbReference>
<dbReference type="GO" id="GO:0005524">
    <property type="term" value="F:ATP binding"/>
    <property type="evidence" value="ECO:0007669"/>
    <property type="project" value="UniProtKB-KW"/>
</dbReference>
<dbReference type="SUPFAM" id="SSF55931">
    <property type="entry name" value="Glutamine synthetase/guanido kinase"/>
    <property type="match status" value="1"/>
</dbReference>
<name>A0A847SDM1_9NEIS</name>
<dbReference type="RefSeq" id="WP_168878603.1">
    <property type="nucleotide sequence ID" value="NZ_JABAIM010000005.1"/>
</dbReference>
<organism evidence="8 9">
    <name type="scientific">Leeia aquatica</name>
    <dbReference type="NCBI Taxonomy" id="2725557"/>
    <lineage>
        <taxon>Bacteria</taxon>
        <taxon>Pseudomonadati</taxon>
        <taxon>Pseudomonadota</taxon>
        <taxon>Betaproteobacteria</taxon>
        <taxon>Neisseriales</taxon>
        <taxon>Leeiaceae</taxon>
        <taxon>Leeia</taxon>
    </lineage>
</organism>
<evidence type="ECO:0000259" key="7">
    <source>
        <dbReference type="PROSITE" id="PS51987"/>
    </source>
</evidence>
<comment type="similarity">
    <text evidence="4 5">Belongs to the glutamine synthetase family.</text>
</comment>
<evidence type="ECO:0000256" key="5">
    <source>
        <dbReference type="RuleBase" id="RU000384"/>
    </source>
</evidence>
<evidence type="ECO:0000256" key="1">
    <source>
        <dbReference type="ARBA" id="ARBA00022598"/>
    </source>
</evidence>
<comment type="caution">
    <text evidence="8">The sequence shown here is derived from an EMBL/GenBank/DDBJ whole genome shotgun (WGS) entry which is preliminary data.</text>
</comment>
<keyword evidence="2" id="KW-0547">Nucleotide-binding</keyword>